<gene>
    <name evidence="1" type="ORF">G8118_004751</name>
</gene>
<dbReference type="EMBL" id="DAAXYD010000035">
    <property type="protein sequence ID" value="HAG3077922.1"/>
    <property type="molecule type" value="Genomic_DNA"/>
</dbReference>
<dbReference type="AlphaFoldDB" id="A0A761GDZ3"/>
<reference evidence="1" key="1">
    <citation type="journal article" date="2018" name="Genome Biol.">
        <title>SKESA: strategic k-mer extension for scrupulous assemblies.</title>
        <authorList>
            <person name="Souvorov A."/>
            <person name="Agarwala R."/>
            <person name="Lipman D.J."/>
        </authorList>
    </citation>
    <scope>NUCLEOTIDE SEQUENCE</scope>
    <source>
        <strain evidence="1">MA.DP_P7</strain>
    </source>
</reference>
<sequence length="170" mass="19067">MGLLNMINRYIFLIPIVVLFQFGCTNQILSNTSNPLIRTKNSLDLFSYYDESNNVQLTALLSGKFTIKNGCLLFGDKDSYITPVFNTKASNIKVDLDSETVVLNATAVPFDTKVFVGGGFTNKENLPPLQTTGNEKCLTDRVVTIHSIEIITPELRKKFLLDWDDKPKPE</sequence>
<protein>
    <submittedName>
        <fullName evidence="1">Uncharacterized protein</fullName>
    </submittedName>
</protein>
<evidence type="ECO:0000313" key="1">
    <source>
        <dbReference type="EMBL" id="HAG3077922.1"/>
    </source>
</evidence>
<reference evidence="1" key="2">
    <citation type="submission" date="2020-02" db="EMBL/GenBank/DDBJ databases">
        <authorList>
            <consortium name="NCBI Pathogen Detection Project"/>
        </authorList>
    </citation>
    <scope>NUCLEOTIDE SEQUENCE</scope>
    <source>
        <strain evidence="1">MA.DP_P7</strain>
    </source>
</reference>
<proteinExistence type="predicted"/>
<accession>A0A761GDZ3</accession>
<name>A0A761GDZ3_SALER</name>
<comment type="caution">
    <text evidence="1">The sequence shown here is derived from an EMBL/GenBank/DDBJ whole genome shotgun (WGS) entry which is preliminary data.</text>
</comment>
<organism evidence="1">
    <name type="scientific">Salmonella enterica</name>
    <name type="common">Salmonella choleraesuis</name>
    <dbReference type="NCBI Taxonomy" id="28901"/>
    <lineage>
        <taxon>Bacteria</taxon>
        <taxon>Pseudomonadati</taxon>
        <taxon>Pseudomonadota</taxon>
        <taxon>Gammaproteobacteria</taxon>
        <taxon>Enterobacterales</taxon>
        <taxon>Enterobacteriaceae</taxon>
        <taxon>Salmonella</taxon>
    </lineage>
</organism>